<proteinExistence type="predicted"/>
<evidence type="ECO:0000313" key="2">
    <source>
        <dbReference type="EMBL" id="XCJ16462.1"/>
    </source>
</evidence>
<dbReference type="Gene3D" id="1.10.10.10">
    <property type="entry name" value="Winged helix-like DNA-binding domain superfamily/Winged helix DNA-binding domain"/>
    <property type="match status" value="1"/>
</dbReference>
<organism evidence="2">
    <name type="scientific">Sporolactobacillus sp. Y61</name>
    <dbReference type="NCBI Taxonomy" id="3160863"/>
    <lineage>
        <taxon>Bacteria</taxon>
        <taxon>Bacillati</taxon>
        <taxon>Bacillota</taxon>
        <taxon>Bacilli</taxon>
        <taxon>Bacillales</taxon>
        <taxon>Sporolactobacillaceae</taxon>
        <taxon>Sporolactobacillus</taxon>
    </lineage>
</organism>
<dbReference type="Pfam" id="PF03551">
    <property type="entry name" value="PadR"/>
    <property type="match status" value="1"/>
</dbReference>
<dbReference type="InterPro" id="IPR036390">
    <property type="entry name" value="WH_DNA-bd_sf"/>
</dbReference>
<dbReference type="Gene3D" id="6.10.140.1570">
    <property type="match status" value="1"/>
</dbReference>
<reference evidence="2" key="1">
    <citation type="submission" date="2024-06" db="EMBL/GenBank/DDBJ databases">
        <authorList>
            <person name="Fan A."/>
            <person name="Zhang F.Y."/>
            <person name="Zhang L."/>
        </authorList>
    </citation>
    <scope>NUCLEOTIDE SEQUENCE</scope>
    <source>
        <strain evidence="2">Y61</strain>
    </source>
</reference>
<dbReference type="PANTHER" id="PTHR43252">
    <property type="entry name" value="TRANSCRIPTIONAL REGULATOR YQJI"/>
    <property type="match status" value="1"/>
</dbReference>
<sequence length="173" mass="20350">MKGKDVILGLLLEMPRTGYEIHEMFQTVFSHFFSGGYGMIYPTLKKLESTGEVRKEVVIQEGKPNKNIYHITKKGRQAFKNYLQTEIGDDVFQSEFLVRLYFGSHVNDELLNIWLMEEKERIEEKIRKLKRVDRKWSCNMTQTQKISFDFGMSMYQAQLEVVKKYSVGNVSDE</sequence>
<feature type="domain" description="Transcription regulator PadR N-terminal" evidence="1">
    <location>
        <begin position="7"/>
        <end position="80"/>
    </location>
</feature>
<dbReference type="PANTHER" id="PTHR43252:SF6">
    <property type="entry name" value="NEGATIVE TRANSCRIPTION REGULATOR PADR"/>
    <property type="match status" value="1"/>
</dbReference>
<evidence type="ECO:0000259" key="1">
    <source>
        <dbReference type="Pfam" id="PF03551"/>
    </source>
</evidence>
<dbReference type="SUPFAM" id="SSF46785">
    <property type="entry name" value="Winged helix' DNA-binding domain"/>
    <property type="match status" value="1"/>
</dbReference>
<accession>A0AAU8IE35</accession>
<dbReference type="AlphaFoldDB" id="A0AAU8IE35"/>
<gene>
    <name evidence="2" type="ORF">ABNN70_12450</name>
</gene>
<dbReference type="EMBL" id="CP159510">
    <property type="protein sequence ID" value="XCJ16462.1"/>
    <property type="molecule type" value="Genomic_DNA"/>
</dbReference>
<name>A0AAU8IE35_9BACL</name>
<dbReference type="InterPro" id="IPR005149">
    <property type="entry name" value="Tscrpt_reg_PadR_N"/>
</dbReference>
<dbReference type="RefSeq" id="WP_129930774.1">
    <property type="nucleotide sequence ID" value="NZ_CP159510.1"/>
</dbReference>
<dbReference type="InterPro" id="IPR036388">
    <property type="entry name" value="WH-like_DNA-bd_sf"/>
</dbReference>
<protein>
    <submittedName>
        <fullName evidence="2">PadR family transcriptional regulator</fullName>
    </submittedName>
</protein>